<dbReference type="InterPro" id="IPR035909">
    <property type="entry name" value="CheB_C"/>
</dbReference>
<keyword evidence="2" id="KW-0175">Coiled coil</keyword>
<evidence type="ECO:0000256" key="1">
    <source>
        <dbReference type="PROSITE-ProRule" id="PRU00050"/>
    </source>
</evidence>
<dbReference type="InterPro" id="IPR035965">
    <property type="entry name" value="PAS-like_dom_sf"/>
</dbReference>
<feature type="domain" description="CheB-type methylesterase" evidence="4">
    <location>
        <begin position="10"/>
        <end position="201"/>
    </location>
</feature>
<organism evidence="6 7">
    <name type="scientific">Paraburkholderia youngii</name>
    <dbReference type="NCBI Taxonomy" id="2782701"/>
    <lineage>
        <taxon>Bacteria</taxon>
        <taxon>Pseudomonadati</taxon>
        <taxon>Pseudomonadota</taxon>
        <taxon>Betaproteobacteria</taxon>
        <taxon>Burkholderiales</taxon>
        <taxon>Burkholderiaceae</taxon>
        <taxon>Paraburkholderia</taxon>
    </lineage>
</organism>
<dbReference type="Gene3D" id="3.30.450.40">
    <property type="match status" value="1"/>
</dbReference>
<dbReference type="PANTHER" id="PTHR24422">
    <property type="entry name" value="CHEMOTAXIS PROTEIN METHYLTRANSFERASE"/>
    <property type="match status" value="1"/>
</dbReference>
<keyword evidence="1" id="KW-0145">Chemotaxis</keyword>
<evidence type="ECO:0000256" key="2">
    <source>
        <dbReference type="SAM" id="Coils"/>
    </source>
</evidence>
<dbReference type="CDD" id="cd16434">
    <property type="entry name" value="CheB-CheR_fusion"/>
    <property type="match status" value="1"/>
</dbReference>
<evidence type="ECO:0000259" key="4">
    <source>
        <dbReference type="PROSITE" id="PS50122"/>
    </source>
</evidence>
<dbReference type="GO" id="GO:0008983">
    <property type="term" value="F:protein-glutamate O-methyltransferase activity"/>
    <property type="evidence" value="ECO:0007669"/>
    <property type="project" value="UniProtKB-EC"/>
</dbReference>
<dbReference type="InterPro" id="IPR000780">
    <property type="entry name" value="CheR_MeTrfase"/>
</dbReference>
<dbReference type="Pfam" id="PF01590">
    <property type="entry name" value="GAF"/>
    <property type="match status" value="1"/>
</dbReference>
<gene>
    <name evidence="6" type="ORF">HDG41_007297</name>
</gene>
<dbReference type="Gene3D" id="3.30.450.20">
    <property type="entry name" value="PAS domain"/>
    <property type="match status" value="1"/>
</dbReference>
<dbReference type="GO" id="GO:0032259">
    <property type="term" value="P:methylation"/>
    <property type="evidence" value="ECO:0007669"/>
    <property type="project" value="UniProtKB-KW"/>
</dbReference>
<dbReference type="PROSITE" id="PS50123">
    <property type="entry name" value="CHER"/>
    <property type="match status" value="1"/>
</dbReference>
<comment type="caution">
    <text evidence="6">The sequence shown here is derived from an EMBL/GenBank/DDBJ whole genome shotgun (WGS) entry which is preliminary data.</text>
</comment>
<dbReference type="Proteomes" id="UP000592820">
    <property type="component" value="Unassembled WGS sequence"/>
</dbReference>
<dbReference type="SUPFAM" id="SSF53335">
    <property type="entry name" value="S-adenosyl-L-methionine-dependent methyltransferases"/>
    <property type="match status" value="1"/>
</dbReference>
<reference evidence="6 7" key="1">
    <citation type="submission" date="2020-08" db="EMBL/GenBank/DDBJ databases">
        <title>Genomic Encyclopedia of Type Strains, Phase IV (KMG-V): Genome sequencing to study the core and pangenomes of soil and plant-associated prokaryotes.</title>
        <authorList>
            <person name="Whitman W."/>
        </authorList>
    </citation>
    <scope>NUCLEOTIDE SEQUENCE [LARGE SCALE GENOMIC DNA]</scope>
    <source>
        <strain evidence="6 7">JPY162</strain>
    </source>
</reference>
<dbReference type="AlphaFoldDB" id="A0A7W8LDX9"/>
<feature type="coiled-coil region" evidence="2">
    <location>
        <begin position="646"/>
        <end position="698"/>
    </location>
</feature>
<dbReference type="InterPro" id="IPR029063">
    <property type="entry name" value="SAM-dependent_MTases_sf"/>
</dbReference>
<feature type="active site" evidence="1">
    <location>
        <position position="143"/>
    </location>
</feature>
<dbReference type="Pfam" id="PF01339">
    <property type="entry name" value="CheB_methylest"/>
    <property type="match status" value="1"/>
</dbReference>
<dbReference type="EC" id="3.1.1.61" evidence="6"/>
<dbReference type="PANTHER" id="PTHR24422:SF10">
    <property type="entry name" value="CHEMOTAXIS PROTEIN METHYLTRANSFERASE 2"/>
    <property type="match status" value="1"/>
</dbReference>
<dbReference type="SUPFAM" id="SSF55785">
    <property type="entry name" value="PYP-like sensor domain (PAS domain)"/>
    <property type="match status" value="1"/>
</dbReference>
<feature type="active site" evidence="1">
    <location>
        <position position="22"/>
    </location>
</feature>
<sequence>MATPIQASAPAEGCHVVGIGASAGGIEAMHCLLQALPAEPALALVVVQHQLPGGSDELVNLVSKWTLLPVGAANNGERPEPNHVYVAGSDDVLTLEGGLFRTRPVDGGSRRPGIDTIDAFLESLAQDRGSHALAAILCGTGTDGAAGAICVKRAGGVVLVQDPVTTMNDSMPRAVISRGAADYILPVGEIAKQLLRCASPAYVRPANEVAWTGEITRTLDEIVGLIRKQAGFDLGGYKATPLLWRIQQRMDLRRTESFGDYESLLRDDPAELEALIRGIPIHVTEFFRDAPAWDVLRHEVIEPMLSERRASDVVRAWTPACATGEEAYSVAMLLHEHVEKTGRPIDFQVFATDASPEIVARASRGAFSSDALKNVSSARQQKFFYSTDGNWRIKRHLREKMVFAPQDLLLDPPFRNLDLVTCRNLLIYLDPEAVKRVVFLLHNSLKVGGYLFLGKGEPLLSREGGFKVVSSRWHIYRKTGPASDVEVRFPLRVATSLRASAVPFIGHSSVHAQRDFPSVLIDDEFRVLRVYGDTEKYLRVPAGQPTDNLLELTQRELASSLKAAAKIALEDSQPTIVNGLREEGNVTHAFQIRLTPIRSAQNGAAPRLLASFISRAREIRPGATEPVALPSHAADVAASSEWSEAIRISREELEASREELQVLNEELKAANEQLNLVNDDLNQANARLTGKIAELEMQSGVLSAGAVMAMFLDQALRVRWFTPSICEIFPLKTGDVGRGIADISPKVDDVNFLRDVLAVMQSGTPREAEVRNASGGWFLRRIRPFLSQTGTSGVAVTVTDISDLKHAERVLRESAMHDFMVRFANALRGLSGYRNTRSTAIRMLRQQFGAARVNYSEARGPDELEIVATDALAGTADMLGRRCAIHDAGPALTAALFTGRSGWSNDVMADPAASAAERRACHALGIGAWANMPFVQSGRVLGALTVHFDTAHTWAPDELMFLELMAERTWAAVGRARAEEDLRARNEELERFNKAAIGRELRMIDLKNEVNELRRQLGQSRRYATESDDHDDRTEAPDHN</sequence>
<dbReference type="EMBL" id="JACHDE010000029">
    <property type="protein sequence ID" value="MBB5405201.1"/>
    <property type="molecule type" value="Genomic_DNA"/>
</dbReference>
<dbReference type="SUPFAM" id="SSF52738">
    <property type="entry name" value="Methylesterase CheB, C-terminal domain"/>
    <property type="match status" value="1"/>
</dbReference>
<dbReference type="Pfam" id="PF13596">
    <property type="entry name" value="PAS_10"/>
    <property type="match status" value="1"/>
</dbReference>
<keyword evidence="6" id="KW-0808">Transferase</keyword>
<feature type="compositionally biased region" description="Basic and acidic residues" evidence="3">
    <location>
        <begin position="1023"/>
        <end position="1040"/>
    </location>
</feature>
<dbReference type="Gene3D" id="3.40.50.150">
    <property type="entry name" value="Vaccinia Virus protein VP39"/>
    <property type="match status" value="1"/>
</dbReference>
<dbReference type="InterPro" id="IPR003018">
    <property type="entry name" value="GAF"/>
</dbReference>
<name>A0A7W8LDX9_9BURK</name>
<evidence type="ECO:0000313" key="6">
    <source>
        <dbReference type="EMBL" id="MBB5405201.1"/>
    </source>
</evidence>
<dbReference type="Pfam" id="PF03705">
    <property type="entry name" value="CheR_N"/>
    <property type="match status" value="1"/>
</dbReference>
<dbReference type="GO" id="GO:0005737">
    <property type="term" value="C:cytoplasm"/>
    <property type="evidence" value="ECO:0007669"/>
    <property type="project" value="InterPro"/>
</dbReference>
<dbReference type="RefSeq" id="WP_184228708.1">
    <property type="nucleotide sequence ID" value="NZ_JACHDE010000029.1"/>
</dbReference>
<feature type="domain" description="CheR-type methyltransferase" evidence="5">
    <location>
        <begin position="219"/>
        <end position="481"/>
    </location>
</feature>
<dbReference type="GO" id="GO:0008984">
    <property type="term" value="F:protein-glutamate methylesterase activity"/>
    <property type="evidence" value="ECO:0007669"/>
    <property type="project" value="UniProtKB-EC"/>
</dbReference>
<dbReference type="InterPro" id="IPR022642">
    <property type="entry name" value="CheR_C"/>
</dbReference>
<evidence type="ECO:0000256" key="3">
    <source>
        <dbReference type="SAM" id="MobiDB-lite"/>
    </source>
</evidence>
<dbReference type="InterPro" id="IPR050903">
    <property type="entry name" value="Bact_Chemotaxis_MeTrfase"/>
</dbReference>
<dbReference type="SMART" id="SM00138">
    <property type="entry name" value="MeTrc"/>
    <property type="match status" value="1"/>
</dbReference>
<dbReference type="PROSITE" id="PS50122">
    <property type="entry name" value="CHEB"/>
    <property type="match status" value="1"/>
</dbReference>
<keyword evidence="6" id="KW-0489">Methyltransferase</keyword>
<feature type="region of interest" description="Disordered" evidence="3">
    <location>
        <begin position="1017"/>
        <end position="1040"/>
    </location>
</feature>
<dbReference type="Gene3D" id="3.40.50.180">
    <property type="entry name" value="Methylesterase CheB, C-terminal domain"/>
    <property type="match status" value="1"/>
</dbReference>
<dbReference type="SMART" id="SM00065">
    <property type="entry name" value="GAF"/>
    <property type="match status" value="1"/>
</dbReference>
<dbReference type="InterPro" id="IPR029016">
    <property type="entry name" value="GAF-like_dom_sf"/>
</dbReference>
<dbReference type="InterPro" id="IPR022641">
    <property type="entry name" value="CheR_N"/>
</dbReference>
<dbReference type="InterPro" id="IPR000673">
    <property type="entry name" value="Sig_transdc_resp-reg_Me-estase"/>
</dbReference>
<dbReference type="GO" id="GO:0006935">
    <property type="term" value="P:chemotaxis"/>
    <property type="evidence" value="ECO:0007669"/>
    <property type="project" value="UniProtKB-UniRule"/>
</dbReference>
<keyword evidence="1 6" id="KW-0378">Hydrolase</keyword>
<feature type="active site" evidence="1">
    <location>
        <position position="49"/>
    </location>
</feature>
<proteinExistence type="predicted"/>
<protein>
    <submittedName>
        <fullName evidence="6">Two-component system CheB/CheR fusion protein</fullName>
        <ecNumber evidence="6">2.1.1.80</ecNumber>
        <ecNumber evidence="6">3.1.1.61</ecNumber>
    </submittedName>
</protein>
<dbReference type="SUPFAM" id="SSF47757">
    <property type="entry name" value="Chemotaxis receptor methyltransferase CheR, N-terminal domain"/>
    <property type="match status" value="1"/>
</dbReference>
<dbReference type="PRINTS" id="PR00996">
    <property type="entry name" value="CHERMTFRASE"/>
</dbReference>
<dbReference type="SUPFAM" id="SSF55781">
    <property type="entry name" value="GAF domain-like"/>
    <property type="match status" value="1"/>
</dbReference>
<evidence type="ECO:0000313" key="7">
    <source>
        <dbReference type="Proteomes" id="UP000592820"/>
    </source>
</evidence>
<dbReference type="EC" id="2.1.1.80" evidence="6"/>
<dbReference type="Pfam" id="PF01739">
    <property type="entry name" value="CheR"/>
    <property type="match status" value="1"/>
</dbReference>
<accession>A0A7W8LDX9</accession>
<dbReference type="GO" id="GO:0000156">
    <property type="term" value="F:phosphorelay response regulator activity"/>
    <property type="evidence" value="ECO:0007669"/>
    <property type="project" value="InterPro"/>
</dbReference>
<evidence type="ECO:0000259" key="5">
    <source>
        <dbReference type="PROSITE" id="PS50123"/>
    </source>
</evidence>